<name>A0A9N9M5S6_9HELO</name>
<protein>
    <recommendedName>
        <fullName evidence="1">DUF6570 domain-containing protein</fullName>
    </recommendedName>
</protein>
<dbReference type="Proteomes" id="UP000701801">
    <property type="component" value="Unassembled WGS sequence"/>
</dbReference>
<comment type="caution">
    <text evidence="2">The sequence shown here is derived from an EMBL/GenBank/DDBJ whole genome shotgun (WGS) entry which is preliminary data.</text>
</comment>
<feature type="domain" description="DUF6570" evidence="1">
    <location>
        <begin position="37"/>
        <end position="110"/>
    </location>
</feature>
<dbReference type="OrthoDB" id="432234at2759"/>
<evidence type="ECO:0000313" key="3">
    <source>
        <dbReference type="Proteomes" id="UP000701801"/>
    </source>
</evidence>
<proteinExistence type="predicted"/>
<dbReference type="Pfam" id="PF20209">
    <property type="entry name" value="DUF6570"/>
    <property type="match status" value="1"/>
</dbReference>
<organism evidence="2 3">
    <name type="scientific">Hymenoscyphus albidus</name>
    <dbReference type="NCBI Taxonomy" id="595503"/>
    <lineage>
        <taxon>Eukaryota</taxon>
        <taxon>Fungi</taxon>
        <taxon>Dikarya</taxon>
        <taxon>Ascomycota</taxon>
        <taxon>Pezizomycotina</taxon>
        <taxon>Leotiomycetes</taxon>
        <taxon>Helotiales</taxon>
        <taxon>Helotiaceae</taxon>
        <taxon>Hymenoscyphus</taxon>
    </lineage>
</organism>
<dbReference type="InterPro" id="IPR046700">
    <property type="entry name" value="DUF6570"/>
</dbReference>
<dbReference type="AlphaFoldDB" id="A0A9N9M5S6"/>
<evidence type="ECO:0000313" key="2">
    <source>
        <dbReference type="EMBL" id="CAG8983616.1"/>
    </source>
</evidence>
<gene>
    <name evidence="2" type="ORF">HYALB_00004638</name>
</gene>
<evidence type="ECO:0000259" key="1">
    <source>
        <dbReference type="Pfam" id="PF20209"/>
    </source>
</evidence>
<dbReference type="EMBL" id="CAJVRM010000731">
    <property type="protein sequence ID" value="CAG8983616.1"/>
    <property type="molecule type" value="Genomic_DNA"/>
</dbReference>
<reference evidence="2" key="1">
    <citation type="submission" date="2021-07" db="EMBL/GenBank/DDBJ databases">
        <authorList>
            <person name="Durling M."/>
        </authorList>
    </citation>
    <scope>NUCLEOTIDE SEQUENCE</scope>
</reference>
<keyword evidence="3" id="KW-1185">Reference proteome</keyword>
<sequence length="126" mass="14437">MRAVQMEGCSRCRERWFAMALKDTVCHKCYLRDPKDCRPCLMSADNMLNPGPVTDALPELTQVEEMIIARSHVQMVLFRYRGHQYHYSGHCNTVKTVTVITNLPADLDIVLVRPPDTAQNLKYISP</sequence>
<accession>A0A9N9M5S6</accession>